<feature type="compositionally biased region" description="Polar residues" evidence="1">
    <location>
        <begin position="36"/>
        <end position="52"/>
    </location>
</feature>
<proteinExistence type="predicted"/>
<dbReference type="RefSeq" id="XP_045369569.1">
    <property type="nucleotide sequence ID" value="XM_045513613.1"/>
</dbReference>
<dbReference type="AlphaFoldDB" id="A0A9W3HE33"/>
<feature type="region of interest" description="Disordered" evidence="1">
    <location>
        <begin position="33"/>
        <end position="83"/>
    </location>
</feature>
<evidence type="ECO:0000313" key="2">
    <source>
        <dbReference type="RefSeq" id="XP_045369569.1"/>
    </source>
</evidence>
<organism evidence="2">
    <name type="scientific">Camelus bactrianus</name>
    <name type="common">Bactrian camel</name>
    <dbReference type="NCBI Taxonomy" id="9837"/>
    <lineage>
        <taxon>Eukaryota</taxon>
        <taxon>Metazoa</taxon>
        <taxon>Chordata</taxon>
        <taxon>Craniata</taxon>
        <taxon>Vertebrata</taxon>
        <taxon>Euteleostomi</taxon>
        <taxon>Mammalia</taxon>
        <taxon>Eutheria</taxon>
        <taxon>Laurasiatheria</taxon>
        <taxon>Artiodactyla</taxon>
        <taxon>Tylopoda</taxon>
        <taxon>Camelidae</taxon>
        <taxon>Camelus</taxon>
    </lineage>
</organism>
<protein>
    <submittedName>
        <fullName evidence="2">Kinesin-like protein KIF19</fullName>
    </submittedName>
</protein>
<gene>
    <name evidence="2" type="primary">LOC123615620</name>
</gene>
<reference evidence="2" key="1">
    <citation type="submission" date="2025-08" db="UniProtKB">
        <authorList>
            <consortium name="RefSeq"/>
        </authorList>
    </citation>
    <scope>IDENTIFICATION</scope>
</reference>
<evidence type="ECO:0000256" key="1">
    <source>
        <dbReference type="SAM" id="MobiDB-lite"/>
    </source>
</evidence>
<sequence length="83" mass="8926">MKSILDHRTPVCGHPAPSIRHLGKVMLPMAKVKLPPSQNTGPGDSSPLTVPSNPAAVSRRAIREPRLPHGASTHGKDGRFRHN</sequence>
<accession>A0A9W3HE33</accession>
<name>A0A9W3HE33_CAMBA</name>
<feature type="compositionally biased region" description="Basic and acidic residues" evidence="1">
    <location>
        <begin position="74"/>
        <end position="83"/>
    </location>
</feature>